<accession>A0A930YVQ5</accession>
<proteinExistence type="predicted"/>
<dbReference type="Proteomes" id="UP000694480">
    <property type="component" value="Unassembled WGS sequence"/>
</dbReference>
<dbReference type="RefSeq" id="WP_194739129.1">
    <property type="nucleotide sequence ID" value="NZ_JADKYY010000005.1"/>
</dbReference>
<dbReference type="EMBL" id="JADKYY010000005">
    <property type="protein sequence ID" value="MBF5027198.1"/>
    <property type="molecule type" value="Genomic_DNA"/>
</dbReference>
<evidence type="ECO:0000313" key="3">
    <source>
        <dbReference type="Proteomes" id="UP000694480"/>
    </source>
</evidence>
<evidence type="ECO:0000256" key="1">
    <source>
        <dbReference type="SAM" id="SignalP"/>
    </source>
</evidence>
<comment type="caution">
    <text evidence="2">The sequence shown here is derived from an EMBL/GenBank/DDBJ whole genome shotgun (WGS) entry which is preliminary data.</text>
</comment>
<gene>
    <name evidence="2" type="ORF">IC612_05240</name>
</gene>
<keyword evidence="3" id="KW-1185">Reference proteome</keyword>
<evidence type="ECO:0008006" key="4">
    <source>
        <dbReference type="Google" id="ProtNLM"/>
    </source>
</evidence>
<keyword evidence="1" id="KW-0732">Signal</keyword>
<reference evidence="2" key="1">
    <citation type="submission" date="2020-11" db="EMBL/GenBank/DDBJ databases">
        <title>Genome seq and assembly of Planobacterium sp.</title>
        <authorList>
            <person name="Chhetri G."/>
        </authorList>
    </citation>
    <scope>NUCLEOTIDE SEQUENCE</scope>
    <source>
        <strain evidence="2">GCR5</strain>
    </source>
</reference>
<sequence length="190" mass="19993">MKKLTLLAILVTAGLTASAKAQATNQSTAELNILLHPIQTIIVNPGQATVNLEFKTKDAYKNGVESKQVNHLNIYSTGGFEIKASATSDKLTSTASTTSTLPLADILLTASESTADGITGAQYQTNVPIAITASPASGSLLVSHTSGGVNKNIDITYKAAPDDDAYINKYIRSQSPTEYTTTIIYQIAAK</sequence>
<organism evidence="2 3">
    <name type="scientific">Planobacterium oryzisoli</name>
    <dbReference type="NCBI Taxonomy" id="2771435"/>
    <lineage>
        <taxon>Bacteria</taxon>
        <taxon>Pseudomonadati</taxon>
        <taxon>Bacteroidota</taxon>
        <taxon>Flavobacteriia</taxon>
        <taxon>Flavobacteriales</taxon>
        <taxon>Weeksellaceae</taxon>
        <taxon>Chryseobacterium group</taxon>
        <taxon>Chryseobacterium</taxon>
    </lineage>
</organism>
<feature type="signal peptide" evidence="1">
    <location>
        <begin position="1"/>
        <end position="23"/>
    </location>
</feature>
<protein>
    <recommendedName>
        <fullName evidence="4">Peptidoglycan-binding protein LysM</fullName>
    </recommendedName>
</protein>
<name>A0A930YVQ5_9FLAO</name>
<evidence type="ECO:0000313" key="2">
    <source>
        <dbReference type="EMBL" id="MBF5027198.1"/>
    </source>
</evidence>
<dbReference type="AlphaFoldDB" id="A0A930YVQ5"/>
<feature type="chain" id="PRO_5037251989" description="Peptidoglycan-binding protein LysM" evidence="1">
    <location>
        <begin position="24"/>
        <end position="190"/>
    </location>
</feature>